<evidence type="ECO:0000313" key="7">
    <source>
        <dbReference type="EMBL" id="RUR68978.1"/>
    </source>
</evidence>
<dbReference type="FunFam" id="1.10.10.10:FF:000001">
    <property type="entry name" value="LysR family transcriptional regulator"/>
    <property type="match status" value="1"/>
</dbReference>
<dbReference type="EMBL" id="RXFT01000007">
    <property type="protein sequence ID" value="RUR68978.1"/>
    <property type="molecule type" value="Genomic_DNA"/>
</dbReference>
<dbReference type="Proteomes" id="UP000281118">
    <property type="component" value="Unassembled WGS sequence"/>
</dbReference>
<dbReference type="Pfam" id="PF00126">
    <property type="entry name" value="HTH_1"/>
    <property type="match status" value="1"/>
</dbReference>
<dbReference type="SUPFAM" id="SSF53850">
    <property type="entry name" value="Periplasmic binding protein-like II"/>
    <property type="match status" value="1"/>
</dbReference>
<comment type="similarity">
    <text evidence="1">Belongs to the LysR transcriptional regulatory family.</text>
</comment>
<name>A0A433MMB6_9BURK</name>
<keyword evidence="3 6" id="KW-0238">DNA-binding</keyword>
<dbReference type="EMBL" id="JACIFZ010000001">
    <property type="protein sequence ID" value="MBB4219917.1"/>
    <property type="molecule type" value="Genomic_DNA"/>
</dbReference>
<keyword evidence="4" id="KW-0804">Transcription</keyword>
<dbReference type="InterPro" id="IPR005119">
    <property type="entry name" value="LysR_subst-bd"/>
</dbReference>
<dbReference type="PANTHER" id="PTHR30419">
    <property type="entry name" value="HTH-TYPE TRANSCRIPTIONAL REGULATOR YBHD"/>
    <property type="match status" value="1"/>
</dbReference>
<dbReference type="SUPFAM" id="SSF46785">
    <property type="entry name" value="Winged helix' DNA-binding domain"/>
    <property type="match status" value="1"/>
</dbReference>
<keyword evidence="2" id="KW-0805">Transcription regulation</keyword>
<dbReference type="RefSeq" id="WP_126023101.1">
    <property type="nucleotide sequence ID" value="NZ_JACIFZ010000001.1"/>
</dbReference>
<dbReference type="CDD" id="cd08440">
    <property type="entry name" value="PBP2_LTTR_like_4"/>
    <property type="match status" value="1"/>
</dbReference>
<evidence type="ECO:0000256" key="2">
    <source>
        <dbReference type="ARBA" id="ARBA00023015"/>
    </source>
</evidence>
<gene>
    <name evidence="7" type="ORF">EJP67_18120</name>
    <name evidence="6" type="ORF">GGD71_000664</name>
</gene>
<dbReference type="PANTHER" id="PTHR30419:SF8">
    <property type="entry name" value="NITROGEN ASSIMILATION TRANSCRIPTIONAL ACTIVATOR-RELATED"/>
    <property type="match status" value="1"/>
</dbReference>
<evidence type="ECO:0000313" key="8">
    <source>
        <dbReference type="Proteomes" id="UP000281118"/>
    </source>
</evidence>
<evidence type="ECO:0000256" key="3">
    <source>
        <dbReference type="ARBA" id="ARBA00023125"/>
    </source>
</evidence>
<evidence type="ECO:0000256" key="4">
    <source>
        <dbReference type="ARBA" id="ARBA00023163"/>
    </source>
</evidence>
<dbReference type="Pfam" id="PF03466">
    <property type="entry name" value="LysR_substrate"/>
    <property type="match status" value="1"/>
</dbReference>
<dbReference type="Proteomes" id="UP000524450">
    <property type="component" value="Unassembled WGS sequence"/>
</dbReference>
<dbReference type="PRINTS" id="PR00039">
    <property type="entry name" value="HTHLYSR"/>
</dbReference>
<dbReference type="InterPro" id="IPR000847">
    <property type="entry name" value="LysR_HTH_N"/>
</dbReference>
<dbReference type="GO" id="GO:0005829">
    <property type="term" value="C:cytosol"/>
    <property type="evidence" value="ECO:0007669"/>
    <property type="project" value="TreeGrafter"/>
</dbReference>
<dbReference type="PROSITE" id="PS50931">
    <property type="entry name" value="HTH_LYSR"/>
    <property type="match status" value="1"/>
</dbReference>
<reference evidence="7 8" key="1">
    <citation type="submission" date="2018-12" db="EMBL/GenBank/DDBJ databases">
        <title>The genome sequences of Variovorax guangxiensis DSM 27352.</title>
        <authorList>
            <person name="Gao J."/>
            <person name="Sun J."/>
        </authorList>
    </citation>
    <scope>NUCLEOTIDE SEQUENCE [LARGE SCALE GENOMIC DNA]</scope>
    <source>
        <strain evidence="7 8">DSM 27352</strain>
    </source>
</reference>
<proteinExistence type="inferred from homology"/>
<feature type="domain" description="HTH lysR-type" evidence="5">
    <location>
        <begin position="9"/>
        <end position="65"/>
    </location>
</feature>
<dbReference type="OrthoDB" id="8804410at2"/>
<evidence type="ECO:0000313" key="6">
    <source>
        <dbReference type="EMBL" id="MBB4219917.1"/>
    </source>
</evidence>
<dbReference type="Gene3D" id="1.10.10.10">
    <property type="entry name" value="Winged helix-like DNA-binding domain superfamily/Winged helix DNA-binding domain"/>
    <property type="match status" value="1"/>
</dbReference>
<reference evidence="6 9" key="2">
    <citation type="submission" date="2020-08" db="EMBL/GenBank/DDBJ databases">
        <title>Genomic Encyclopedia of Type Strains, Phase IV (KMG-V): Genome sequencing to study the core and pangenomes of soil and plant-associated prokaryotes.</title>
        <authorList>
            <person name="Whitman W."/>
        </authorList>
    </citation>
    <scope>NUCLEOTIDE SEQUENCE [LARGE SCALE GENOMIC DNA]</scope>
    <source>
        <strain evidence="6 9">34/80</strain>
    </source>
</reference>
<dbReference type="InterPro" id="IPR036388">
    <property type="entry name" value="WH-like_DNA-bd_sf"/>
</dbReference>
<organism evidence="7 8">
    <name type="scientific">Variovorax guangxiensis</name>
    <dbReference type="NCBI Taxonomy" id="1775474"/>
    <lineage>
        <taxon>Bacteria</taxon>
        <taxon>Pseudomonadati</taxon>
        <taxon>Pseudomonadota</taxon>
        <taxon>Betaproteobacteria</taxon>
        <taxon>Burkholderiales</taxon>
        <taxon>Comamonadaceae</taxon>
        <taxon>Variovorax</taxon>
    </lineage>
</organism>
<dbReference type="GO" id="GO:0003677">
    <property type="term" value="F:DNA binding"/>
    <property type="evidence" value="ECO:0007669"/>
    <property type="project" value="UniProtKB-KW"/>
</dbReference>
<dbReference type="InterPro" id="IPR050950">
    <property type="entry name" value="HTH-type_LysR_regulators"/>
</dbReference>
<dbReference type="Gene3D" id="3.40.190.290">
    <property type="match status" value="1"/>
</dbReference>
<protein>
    <submittedName>
        <fullName evidence="6">DNA-binding transcriptional LysR family regulator</fullName>
    </submittedName>
    <submittedName>
        <fullName evidence="7">LysR family transcriptional regulator</fullName>
    </submittedName>
</protein>
<accession>A0A433MMB6</accession>
<dbReference type="AlphaFoldDB" id="A0A433MMB6"/>
<sequence length="308" mass="33389">MTRAPAEEISLQQLRALAAVAETGSFTLAAEALQLTQPAISHLIKRLEEELAQPLVVRGRRIRMTNAGQMMVDTAVRALRLIDDSVGACRSQSQLREGRIVLAVGHLTAGALLPPLLGRFSQKHPTLAATLLDSTAEQMISRVLSQEADLGFGSDIGQKHSELATEPLFTERMALFVRDDHPLAQHESVEARHLEGLPFIHVNPDANVWRAVSRQLASVANVYPQVVHHVSMLSTAFGLIQAGAGVALAPRYVEVLMPGNLRAVGVTRPVLEYPVVAIRLAKHPLSPAAMAFLAMARQHMKPPRAGKL</sequence>
<dbReference type="GO" id="GO:0003700">
    <property type="term" value="F:DNA-binding transcription factor activity"/>
    <property type="evidence" value="ECO:0007669"/>
    <property type="project" value="InterPro"/>
</dbReference>
<evidence type="ECO:0000256" key="1">
    <source>
        <dbReference type="ARBA" id="ARBA00009437"/>
    </source>
</evidence>
<dbReference type="InterPro" id="IPR036390">
    <property type="entry name" value="WH_DNA-bd_sf"/>
</dbReference>
<evidence type="ECO:0000259" key="5">
    <source>
        <dbReference type="PROSITE" id="PS50931"/>
    </source>
</evidence>
<evidence type="ECO:0000313" key="9">
    <source>
        <dbReference type="Proteomes" id="UP000524450"/>
    </source>
</evidence>
<comment type="caution">
    <text evidence="7">The sequence shown here is derived from an EMBL/GenBank/DDBJ whole genome shotgun (WGS) entry which is preliminary data.</text>
</comment>